<gene>
    <name evidence="1" type="ORF">UFOVP1636_283</name>
</gene>
<sequence length="93" mass="10920">MNKRLRDFERASHLDVYGLGKDRAKWEYSLEKFVELIVQECVILNKKQSYELLGVIVDTEEHNGFDDICLDTVKRVEQYLSGNDLLKHFGVEE</sequence>
<proteinExistence type="predicted"/>
<reference evidence="1" key="1">
    <citation type="submission" date="2020-05" db="EMBL/GenBank/DDBJ databases">
        <authorList>
            <person name="Chiriac C."/>
            <person name="Salcher M."/>
            <person name="Ghai R."/>
            <person name="Kavagutti S V."/>
        </authorList>
    </citation>
    <scope>NUCLEOTIDE SEQUENCE</scope>
</reference>
<accession>A0A6J5T0X0</accession>
<protein>
    <submittedName>
        <fullName evidence="1">Uncharacterized protein</fullName>
    </submittedName>
</protein>
<organism evidence="1">
    <name type="scientific">uncultured Caudovirales phage</name>
    <dbReference type="NCBI Taxonomy" id="2100421"/>
    <lineage>
        <taxon>Viruses</taxon>
        <taxon>Duplodnaviria</taxon>
        <taxon>Heunggongvirae</taxon>
        <taxon>Uroviricota</taxon>
        <taxon>Caudoviricetes</taxon>
        <taxon>Peduoviridae</taxon>
        <taxon>Maltschvirus</taxon>
        <taxon>Maltschvirus maltsch</taxon>
    </lineage>
</organism>
<name>A0A6J5T0X0_9CAUD</name>
<evidence type="ECO:0000313" key="1">
    <source>
        <dbReference type="EMBL" id="CAB4221393.1"/>
    </source>
</evidence>
<dbReference type="EMBL" id="LR797503">
    <property type="protein sequence ID" value="CAB4221393.1"/>
    <property type="molecule type" value="Genomic_DNA"/>
</dbReference>